<reference evidence="2" key="1">
    <citation type="journal article" date="2018" name="Genome Biol. Evol.">
        <title>Genomics and development of Lentinus tigrinus, a white-rot wood-decaying mushroom with dimorphic fruiting bodies.</title>
        <authorList>
            <person name="Wu B."/>
            <person name="Xu Z."/>
            <person name="Knudson A."/>
            <person name="Carlson A."/>
            <person name="Chen N."/>
            <person name="Kovaka S."/>
            <person name="LaButti K."/>
            <person name="Lipzen A."/>
            <person name="Pennachio C."/>
            <person name="Riley R."/>
            <person name="Schakwitz W."/>
            <person name="Umezawa K."/>
            <person name="Ohm R.A."/>
            <person name="Grigoriev I.V."/>
            <person name="Nagy L.G."/>
            <person name="Gibbons J."/>
            <person name="Hibbett D."/>
        </authorList>
    </citation>
    <scope>NUCLEOTIDE SEQUENCE [LARGE SCALE GENOMIC DNA]</scope>
    <source>
        <strain evidence="2">ALCF2SS1-6</strain>
    </source>
</reference>
<feature type="compositionally biased region" description="Basic and acidic residues" evidence="1">
    <location>
        <begin position="364"/>
        <end position="376"/>
    </location>
</feature>
<dbReference type="AlphaFoldDB" id="A0A5C2RRW1"/>
<feature type="region of interest" description="Disordered" evidence="1">
    <location>
        <begin position="358"/>
        <end position="423"/>
    </location>
</feature>
<organism evidence="2 3">
    <name type="scientific">Lentinus tigrinus ALCF2SS1-6</name>
    <dbReference type="NCBI Taxonomy" id="1328759"/>
    <lineage>
        <taxon>Eukaryota</taxon>
        <taxon>Fungi</taxon>
        <taxon>Dikarya</taxon>
        <taxon>Basidiomycota</taxon>
        <taxon>Agaricomycotina</taxon>
        <taxon>Agaricomycetes</taxon>
        <taxon>Polyporales</taxon>
        <taxon>Polyporaceae</taxon>
        <taxon>Lentinus</taxon>
    </lineage>
</organism>
<proteinExistence type="predicted"/>
<feature type="compositionally biased region" description="Low complexity" evidence="1">
    <location>
        <begin position="264"/>
        <end position="276"/>
    </location>
</feature>
<dbReference type="OrthoDB" id="2758774at2759"/>
<evidence type="ECO:0000313" key="2">
    <source>
        <dbReference type="EMBL" id="RPD53861.1"/>
    </source>
</evidence>
<keyword evidence="3" id="KW-1185">Reference proteome</keyword>
<feature type="compositionally biased region" description="Acidic residues" evidence="1">
    <location>
        <begin position="392"/>
        <end position="405"/>
    </location>
</feature>
<sequence length="423" mass="45826">MERSATIRSPKRPAPVPPMSDKSQARMVRQKILEHEQQMEDLEASKVTAEDLQVLQQSFAGVKAEFMDLDGQSWDSPAAREMLVDWHAKQATREHSVEMSPSGLRMRHQQPRRSLAAVISSATSVEPMLTTEDENAFVDETVRGRPTKAPAPRIDSTAKVDRARRSGVPMRRRGTMVSAAVDDDDDEDFDISTLVAPPGLATPTYITAGPQCPLDPSSKKRTYKALAKVATSGDSRPASTSKPAVFTFAGRSSCRTVSVPASPTRNRTTGRLGRGTIVLSNSPKLNQSASFSDAGYSRGGPVPMRRTSCSLIVTSGNVKTVPGEFFPGIHVDATPPRATGPRSSMSHEQTVTLASSRLVPAPWRPRERQILSRDGSRAPVTRVGGLFMGKADDDDDEEEDNEDDGVPLARTVSCLGRSPSGEY</sequence>
<feature type="region of interest" description="Disordered" evidence="1">
    <location>
        <begin position="1"/>
        <end position="26"/>
    </location>
</feature>
<evidence type="ECO:0000256" key="1">
    <source>
        <dbReference type="SAM" id="MobiDB-lite"/>
    </source>
</evidence>
<name>A0A5C2RRW1_9APHY</name>
<feature type="region of interest" description="Disordered" evidence="1">
    <location>
        <begin position="257"/>
        <end position="278"/>
    </location>
</feature>
<accession>A0A5C2RRW1</accession>
<feature type="region of interest" description="Disordered" evidence="1">
    <location>
        <begin position="145"/>
        <end position="167"/>
    </location>
</feature>
<dbReference type="Proteomes" id="UP000313359">
    <property type="component" value="Unassembled WGS sequence"/>
</dbReference>
<dbReference type="EMBL" id="ML122314">
    <property type="protein sequence ID" value="RPD53861.1"/>
    <property type="molecule type" value="Genomic_DNA"/>
</dbReference>
<protein>
    <submittedName>
        <fullName evidence="2">Uncharacterized protein</fullName>
    </submittedName>
</protein>
<evidence type="ECO:0000313" key="3">
    <source>
        <dbReference type="Proteomes" id="UP000313359"/>
    </source>
</evidence>
<gene>
    <name evidence="2" type="ORF">L227DRAFT_657982</name>
</gene>